<dbReference type="PANTHER" id="PTHR47505">
    <property type="entry name" value="DNA UTILIZATION PROTEIN YHGH"/>
    <property type="match status" value="1"/>
</dbReference>
<gene>
    <name evidence="3" type="ORF">THF1A12_60066</name>
</gene>
<sequence length="241" mass="27478">MLSDQWQNIMHRVLGNQCGLCRFPISAEQKPNPMRWCDHCFEHLTPIKRCTRCGLKMTEEASQTSTECGECLKEPPPWQRLYTLGDYDFPLSHQVQRFKDNGESWHVTALTQLLAERIEHPAPIITSVPLHWQRYLKRGFNQSHVLATHLAHHLNSNYRNRVFKRVKSAQSQRGNKKAGREQNLKAAFALHGEVSFSHIAIVDDVVTTGSTVRQLCHLLLEVGVESIDIYCICRTPAPGSG</sequence>
<comment type="similarity">
    <text evidence="1">Belongs to the ComF/GntX family.</text>
</comment>
<proteinExistence type="inferred from homology"/>
<reference evidence="3" key="1">
    <citation type="submission" date="2022-01" db="EMBL/GenBank/DDBJ databases">
        <authorList>
            <person name="Lagorce A."/>
        </authorList>
    </citation>
    <scope>NUCLEOTIDE SEQUENCE</scope>
    <source>
        <strain evidence="3">Th15_F1_A12</strain>
    </source>
</reference>
<name>A0AAU9QYJ3_9VIBR</name>
<dbReference type="Gene3D" id="3.40.50.2020">
    <property type="match status" value="1"/>
</dbReference>
<dbReference type="EMBL" id="CAKMUD010000116">
    <property type="protein sequence ID" value="CAH1602606.1"/>
    <property type="molecule type" value="Genomic_DNA"/>
</dbReference>
<evidence type="ECO:0000313" key="4">
    <source>
        <dbReference type="Proteomes" id="UP001295462"/>
    </source>
</evidence>
<dbReference type="AlphaFoldDB" id="A0AAU9QYJ3"/>
<evidence type="ECO:0000259" key="2">
    <source>
        <dbReference type="Pfam" id="PF00156"/>
    </source>
</evidence>
<organism evidence="3 4">
    <name type="scientific">Vibrio jasicida</name>
    <dbReference type="NCBI Taxonomy" id="766224"/>
    <lineage>
        <taxon>Bacteria</taxon>
        <taxon>Pseudomonadati</taxon>
        <taxon>Pseudomonadota</taxon>
        <taxon>Gammaproteobacteria</taxon>
        <taxon>Vibrionales</taxon>
        <taxon>Vibrionaceae</taxon>
        <taxon>Vibrio</taxon>
    </lineage>
</organism>
<dbReference type="SUPFAM" id="SSF53271">
    <property type="entry name" value="PRTase-like"/>
    <property type="match status" value="1"/>
</dbReference>
<dbReference type="InterPro" id="IPR051910">
    <property type="entry name" value="ComF/GntX_DNA_util-trans"/>
</dbReference>
<protein>
    <submittedName>
        <fullName evidence="3">Competence protein ComF</fullName>
    </submittedName>
</protein>
<accession>A0AAU9QYJ3</accession>
<dbReference type="InterPro" id="IPR000836">
    <property type="entry name" value="PRTase_dom"/>
</dbReference>
<dbReference type="RefSeq" id="WP_409590183.1">
    <property type="nucleotide sequence ID" value="NZ_CAKMTZ010000126.1"/>
</dbReference>
<dbReference type="PANTHER" id="PTHR47505:SF1">
    <property type="entry name" value="DNA UTILIZATION PROTEIN YHGH"/>
    <property type="match status" value="1"/>
</dbReference>
<comment type="caution">
    <text evidence="3">The sequence shown here is derived from an EMBL/GenBank/DDBJ whole genome shotgun (WGS) entry which is preliminary data.</text>
</comment>
<dbReference type="CDD" id="cd06223">
    <property type="entry name" value="PRTases_typeI"/>
    <property type="match status" value="1"/>
</dbReference>
<evidence type="ECO:0000313" key="3">
    <source>
        <dbReference type="EMBL" id="CAH1602606.1"/>
    </source>
</evidence>
<evidence type="ECO:0000256" key="1">
    <source>
        <dbReference type="ARBA" id="ARBA00008007"/>
    </source>
</evidence>
<dbReference type="Pfam" id="PF00156">
    <property type="entry name" value="Pribosyltran"/>
    <property type="match status" value="1"/>
</dbReference>
<feature type="domain" description="Phosphoribosyltransferase" evidence="2">
    <location>
        <begin position="144"/>
        <end position="237"/>
    </location>
</feature>
<dbReference type="Proteomes" id="UP001295462">
    <property type="component" value="Unassembled WGS sequence"/>
</dbReference>
<dbReference type="InterPro" id="IPR029057">
    <property type="entry name" value="PRTase-like"/>
</dbReference>